<reference evidence="3" key="1">
    <citation type="journal article" date="2020" name="ISME J.">
        <title>Gammaproteobacteria mediating utilization of methyl-, sulfur- and petroleum organic compounds in deep ocean hydrothermal plumes.</title>
        <authorList>
            <person name="Zhou Z."/>
            <person name="Liu Y."/>
            <person name="Pan J."/>
            <person name="Cron B.R."/>
            <person name="Toner B.M."/>
            <person name="Anantharaman K."/>
            <person name="Breier J.A."/>
            <person name="Dick G.J."/>
            <person name="Li M."/>
        </authorList>
    </citation>
    <scope>NUCLEOTIDE SEQUENCE</scope>
    <source>
        <strain evidence="3">SZUA-1385</strain>
    </source>
</reference>
<keyword evidence="2" id="KW-0812">Transmembrane</keyword>
<evidence type="ECO:0000256" key="1">
    <source>
        <dbReference type="SAM" id="Coils"/>
    </source>
</evidence>
<feature type="transmembrane region" description="Helical" evidence="2">
    <location>
        <begin position="361"/>
        <end position="383"/>
    </location>
</feature>
<feature type="transmembrane region" description="Helical" evidence="2">
    <location>
        <begin position="307"/>
        <end position="329"/>
    </location>
</feature>
<keyword evidence="1" id="KW-0175">Coiled coil</keyword>
<feature type="transmembrane region" description="Helical" evidence="2">
    <location>
        <begin position="251"/>
        <end position="269"/>
    </location>
</feature>
<dbReference type="NCBIfam" id="TIGR00261">
    <property type="entry name" value="traB"/>
    <property type="match status" value="1"/>
</dbReference>
<keyword evidence="2" id="KW-1133">Transmembrane helix</keyword>
<dbReference type="EMBL" id="DQSV01000066">
    <property type="protein sequence ID" value="HIP17331.1"/>
    <property type="molecule type" value="Genomic_DNA"/>
</dbReference>
<name>A0A833DRM2_9EURY</name>
<organism evidence="3 4">
    <name type="scientific">Methanothermococcus okinawensis</name>
    <dbReference type="NCBI Taxonomy" id="155863"/>
    <lineage>
        <taxon>Archaea</taxon>
        <taxon>Methanobacteriati</taxon>
        <taxon>Methanobacteriota</taxon>
        <taxon>Methanomada group</taxon>
        <taxon>Methanococci</taxon>
        <taxon>Methanococcales</taxon>
        <taxon>Methanococcaceae</taxon>
        <taxon>Methanothermococcus</taxon>
    </lineage>
</organism>
<feature type="coiled-coil region" evidence="1">
    <location>
        <begin position="154"/>
        <end position="181"/>
    </location>
</feature>
<dbReference type="InterPro" id="IPR002816">
    <property type="entry name" value="TraB/PrgY/GumN_fam"/>
</dbReference>
<dbReference type="AlphaFoldDB" id="A0A833DRM2"/>
<dbReference type="CDD" id="cd14726">
    <property type="entry name" value="TraB_PrgY-like"/>
    <property type="match status" value="1"/>
</dbReference>
<keyword evidence="2" id="KW-0472">Membrane</keyword>
<evidence type="ECO:0000313" key="4">
    <source>
        <dbReference type="Proteomes" id="UP000605144"/>
    </source>
</evidence>
<dbReference type="PANTHER" id="PTHR21530">
    <property type="entry name" value="PHEROMONE SHUTDOWN PROTEIN"/>
    <property type="match status" value="1"/>
</dbReference>
<sequence length="389" mass="43724">MHIKINNGFNDCDIYLIGTAHVSEDSVNKVEQAILEIDPDLIAIELDSERFFALLNERDKNHSKKNIDVLKIIKEGNIGLFLIHSILSNFQRDIGEKFNIKPGSEMKKAVELAKTYKKPLSLIDRPINITLKRALDSMSLKEKLTLLYELLDDKDTVKLDKESLNKMVDNAEKLIDLLGELSPSLYRVLVDERDKYMAKNIFDITSGRERILVVVGAGHVRGIVNYLKKLEKNEIDININELMTLKKKKNYFKMAFSILLIGIVLYGIYSISSNPEALKKLTMEWILINGGLSALGVILARGKFPSIIAAFLAAPITSLIPIIGAGYVVGAVELKYRKITSEDISQFLKTEDLKVLMNNNLMRVLMVMALSSIGSAIGTFYFIPRFLGV</sequence>
<evidence type="ECO:0000256" key="2">
    <source>
        <dbReference type="SAM" id="Phobius"/>
    </source>
</evidence>
<dbReference type="Proteomes" id="UP000605144">
    <property type="component" value="Unassembled WGS sequence"/>
</dbReference>
<feature type="transmembrane region" description="Helical" evidence="2">
    <location>
        <begin position="281"/>
        <end position="300"/>
    </location>
</feature>
<dbReference type="InterPro" id="IPR046345">
    <property type="entry name" value="TraB_PrgY-like"/>
</dbReference>
<protein>
    <submittedName>
        <fullName evidence="3">TraB/GumN family protein</fullName>
    </submittedName>
</protein>
<dbReference type="InterPro" id="IPR005230">
    <property type="entry name" value="TraB_bac"/>
</dbReference>
<dbReference type="Pfam" id="PF01963">
    <property type="entry name" value="TraB_PrgY_gumN"/>
    <property type="match status" value="1"/>
</dbReference>
<comment type="caution">
    <text evidence="3">The sequence shown here is derived from an EMBL/GenBank/DDBJ whole genome shotgun (WGS) entry which is preliminary data.</text>
</comment>
<accession>A0A833DRM2</accession>
<evidence type="ECO:0000313" key="3">
    <source>
        <dbReference type="EMBL" id="HIP17331.1"/>
    </source>
</evidence>
<dbReference type="PANTHER" id="PTHR21530:SF7">
    <property type="entry name" value="TRAB DOMAIN-CONTAINING PROTEIN"/>
    <property type="match status" value="1"/>
</dbReference>
<gene>
    <name evidence="3" type="ORF">EYG76_03390</name>
</gene>
<proteinExistence type="predicted"/>